<evidence type="ECO:0000313" key="1">
    <source>
        <dbReference type="EMBL" id="EGF87890.1"/>
    </source>
</evidence>
<gene>
    <name evidence="1" type="ORF">HMPREF0428_01329</name>
</gene>
<comment type="caution">
    <text evidence="1">The sequence shown here is derived from an EMBL/GenBank/DDBJ whole genome shotgun (WGS) entry which is preliminary data.</text>
</comment>
<sequence length="70" mass="8041">MEKKLNIYFNTENKKTYHVALSHPKENLSKATVEGVAQKIIDTKVFNNDKHTLTGFKKATYVTREASELQ</sequence>
<dbReference type="RefSeq" id="WP_003147462.1">
    <property type="nucleotide sequence ID" value="NZ_GL883584.1"/>
</dbReference>
<name>A0AA87AZI6_9BACL</name>
<dbReference type="AlphaFoldDB" id="A0AA87AZI6"/>
<organism evidence="1 2">
    <name type="scientific">Gemella haemolysans M341</name>
    <dbReference type="NCBI Taxonomy" id="562981"/>
    <lineage>
        <taxon>Bacteria</taxon>
        <taxon>Bacillati</taxon>
        <taxon>Bacillota</taxon>
        <taxon>Bacilli</taxon>
        <taxon>Bacillales</taxon>
        <taxon>Gemellaceae</taxon>
        <taxon>Gemella</taxon>
    </lineage>
</organism>
<evidence type="ECO:0008006" key="3">
    <source>
        <dbReference type="Google" id="ProtNLM"/>
    </source>
</evidence>
<dbReference type="Proteomes" id="UP000004773">
    <property type="component" value="Unassembled WGS sequence"/>
</dbReference>
<protein>
    <recommendedName>
        <fullName evidence="3">DUF2922 domain-containing protein</fullName>
    </recommendedName>
</protein>
<dbReference type="Pfam" id="PF11148">
    <property type="entry name" value="DUF2922"/>
    <property type="match status" value="1"/>
</dbReference>
<evidence type="ECO:0000313" key="2">
    <source>
        <dbReference type="Proteomes" id="UP000004773"/>
    </source>
</evidence>
<dbReference type="EMBL" id="ACRO01000022">
    <property type="protein sequence ID" value="EGF87890.1"/>
    <property type="molecule type" value="Genomic_DNA"/>
</dbReference>
<reference evidence="1 2" key="1">
    <citation type="submission" date="2011-03" db="EMBL/GenBank/DDBJ databases">
        <title>The Genome Sequence of Gemella haemolysans M341.</title>
        <authorList>
            <consortium name="The Broad Institute Genome Sequencing Platform"/>
            <consortium name="The Broad Institute Genome Sequencing Center for Infectious Disease"/>
            <person name="Earl A."/>
            <person name="Ward D."/>
            <person name="Feldgarden M."/>
            <person name="Gevers D."/>
            <person name="Sibley C.D."/>
            <person name="Field T.R."/>
            <person name="Grinwis M."/>
            <person name="Eshaghurshan C.S."/>
            <person name="Surette M.G."/>
            <person name="Young S.K."/>
            <person name="Zeng Q."/>
            <person name="Gargeya S."/>
            <person name="Fitzgerald M."/>
            <person name="Haas B."/>
            <person name="Abouelleil A."/>
            <person name="Alvarado L."/>
            <person name="Arachchi H.M."/>
            <person name="Berlin A."/>
            <person name="Brown A."/>
            <person name="Chapman S.B."/>
            <person name="Chen Z."/>
            <person name="Dunbar C."/>
            <person name="Freedman E."/>
            <person name="Gearin G."/>
            <person name="Gellesch M."/>
            <person name="Goldberg J."/>
            <person name="Griggs A."/>
            <person name="Gujja S."/>
            <person name="Heilman E.R."/>
            <person name="Heiman D."/>
            <person name="Howarth C."/>
            <person name="Larson L."/>
            <person name="Lui A."/>
            <person name="MacDonald P.J.P."/>
            <person name="Mehta T."/>
            <person name="Montmayeur A."/>
            <person name="Murphy C."/>
            <person name="Neiman D."/>
            <person name="Pearson M."/>
            <person name="Priest M."/>
            <person name="Roberts A."/>
            <person name="Saif S."/>
            <person name="Shea T."/>
            <person name="Shenoy N."/>
            <person name="Sisk P."/>
            <person name="Stolte C."/>
            <person name="Sykes S."/>
            <person name="White J."/>
            <person name="Yandava C."/>
            <person name="Wortman J."/>
            <person name="Nusbaum C."/>
            <person name="Birren B."/>
        </authorList>
    </citation>
    <scope>NUCLEOTIDE SEQUENCE [LARGE SCALE GENOMIC DNA]</scope>
    <source>
        <strain evidence="1 2">M341</strain>
    </source>
</reference>
<accession>A0AA87AZI6</accession>
<dbReference type="InterPro" id="IPR021321">
    <property type="entry name" value="DUF2922"/>
</dbReference>
<proteinExistence type="predicted"/>